<dbReference type="PANTHER" id="PTHR43065">
    <property type="entry name" value="SENSOR HISTIDINE KINASE"/>
    <property type="match status" value="1"/>
</dbReference>
<dbReference type="Gene3D" id="1.10.287.130">
    <property type="match status" value="1"/>
</dbReference>
<dbReference type="EMBL" id="JAAGOH010000012">
    <property type="protein sequence ID" value="NDY91802.1"/>
    <property type="molecule type" value="Genomic_DNA"/>
</dbReference>
<keyword evidence="7" id="KW-0067">ATP-binding</keyword>
<evidence type="ECO:0000256" key="1">
    <source>
        <dbReference type="ARBA" id="ARBA00000085"/>
    </source>
</evidence>
<evidence type="ECO:0000313" key="13">
    <source>
        <dbReference type="Proteomes" id="UP000484255"/>
    </source>
</evidence>
<feature type="transmembrane region" description="Helical" evidence="10">
    <location>
        <begin position="355"/>
        <end position="374"/>
    </location>
</feature>
<evidence type="ECO:0000259" key="11">
    <source>
        <dbReference type="PROSITE" id="PS50109"/>
    </source>
</evidence>
<dbReference type="EC" id="2.7.13.3" evidence="2"/>
<dbReference type="SUPFAM" id="SSF55874">
    <property type="entry name" value="ATPase domain of HSP90 chaperone/DNA topoisomerase II/histidine kinase"/>
    <property type="match status" value="1"/>
</dbReference>
<comment type="caution">
    <text evidence="12">The sequence shown here is derived from an EMBL/GenBank/DDBJ whole genome shotgun (WGS) entry which is preliminary data.</text>
</comment>
<evidence type="ECO:0000256" key="3">
    <source>
        <dbReference type="ARBA" id="ARBA00022553"/>
    </source>
</evidence>
<feature type="region of interest" description="Disordered" evidence="9">
    <location>
        <begin position="17"/>
        <end position="40"/>
    </location>
</feature>
<evidence type="ECO:0000256" key="9">
    <source>
        <dbReference type="SAM" id="MobiDB-lite"/>
    </source>
</evidence>
<evidence type="ECO:0000256" key="10">
    <source>
        <dbReference type="SAM" id="Phobius"/>
    </source>
</evidence>
<evidence type="ECO:0000256" key="5">
    <source>
        <dbReference type="ARBA" id="ARBA00022741"/>
    </source>
</evidence>
<dbReference type="PRINTS" id="PR00344">
    <property type="entry name" value="BCTRLSENSOR"/>
</dbReference>
<proteinExistence type="predicted"/>
<dbReference type="SMART" id="SM00388">
    <property type="entry name" value="HisKA"/>
    <property type="match status" value="1"/>
</dbReference>
<dbReference type="AlphaFoldDB" id="A0A7C9TKE8"/>
<dbReference type="InterPro" id="IPR004358">
    <property type="entry name" value="Sig_transdc_His_kin-like_C"/>
</dbReference>
<reference evidence="12 13" key="1">
    <citation type="submission" date="2020-02" db="EMBL/GenBank/DDBJ databases">
        <title>Ideonella bacterium strain TBM-1.</title>
        <authorList>
            <person name="Chen W.-M."/>
        </authorList>
    </citation>
    <scope>NUCLEOTIDE SEQUENCE [LARGE SCALE GENOMIC DNA]</scope>
    <source>
        <strain evidence="12 13">TBM-1</strain>
    </source>
</reference>
<dbReference type="RefSeq" id="WP_163457655.1">
    <property type="nucleotide sequence ID" value="NZ_JAAGOH010000012.1"/>
</dbReference>
<dbReference type="GO" id="GO:0000155">
    <property type="term" value="F:phosphorelay sensor kinase activity"/>
    <property type="evidence" value="ECO:0007669"/>
    <property type="project" value="InterPro"/>
</dbReference>
<keyword evidence="6" id="KW-0418">Kinase</keyword>
<dbReference type="PANTHER" id="PTHR43065:SF10">
    <property type="entry name" value="PEROXIDE STRESS-ACTIVATED HISTIDINE KINASE MAK3"/>
    <property type="match status" value="1"/>
</dbReference>
<evidence type="ECO:0000256" key="8">
    <source>
        <dbReference type="ARBA" id="ARBA00023012"/>
    </source>
</evidence>
<keyword evidence="13" id="KW-1185">Reference proteome</keyword>
<evidence type="ECO:0000256" key="4">
    <source>
        <dbReference type="ARBA" id="ARBA00022679"/>
    </source>
</evidence>
<dbReference type="Gene3D" id="3.30.565.10">
    <property type="entry name" value="Histidine kinase-like ATPase, C-terminal domain"/>
    <property type="match status" value="1"/>
</dbReference>
<dbReference type="CDD" id="cd00082">
    <property type="entry name" value="HisKA"/>
    <property type="match status" value="1"/>
</dbReference>
<dbReference type="Gene3D" id="3.40.50.2300">
    <property type="match status" value="2"/>
</dbReference>
<evidence type="ECO:0000256" key="7">
    <source>
        <dbReference type="ARBA" id="ARBA00022840"/>
    </source>
</evidence>
<dbReference type="InterPro" id="IPR003594">
    <property type="entry name" value="HATPase_dom"/>
</dbReference>
<dbReference type="Pfam" id="PF00512">
    <property type="entry name" value="HisKA"/>
    <property type="match status" value="1"/>
</dbReference>
<keyword evidence="5" id="KW-0547">Nucleotide-binding</keyword>
<keyword evidence="10" id="KW-0812">Transmembrane</keyword>
<dbReference type="PROSITE" id="PS50109">
    <property type="entry name" value="HIS_KIN"/>
    <property type="match status" value="1"/>
</dbReference>
<gene>
    <name evidence="12" type="ORF">G3A44_11455</name>
</gene>
<dbReference type="Proteomes" id="UP000484255">
    <property type="component" value="Unassembled WGS sequence"/>
</dbReference>
<dbReference type="GO" id="GO:0005524">
    <property type="term" value="F:ATP binding"/>
    <property type="evidence" value="ECO:0007669"/>
    <property type="project" value="UniProtKB-KW"/>
</dbReference>
<dbReference type="SUPFAM" id="SSF47384">
    <property type="entry name" value="Homodimeric domain of signal transducing histidine kinase"/>
    <property type="match status" value="1"/>
</dbReference>
<keyword evidence="3" id="KW-0597">Phosphoprotein</keyword>
<dbReference type="InterPro" id="IPR036097">
    <property type="entry name" value="HisK_dim/P_sf"/>
</dbReference>
<keyword evidence="10" id="KW-1133">Transmembrane helix</keyword>
<dbReference type="Pfam" id="PF02518">
    <property type="entry name" value="HATPase_c"/>
    <property type="match status" value="1"/>
</dbReference>
<keyword evidence="8" id="KW-0902">Two-component regulatory system</keyword>
<dbReference type="InterPro" id="IPR005467">
    <property type="entry name" value="His_kinase_dom"/>
</dbReference>
<evidence type="ECO:0000313" key="12">
    <source>
        <dbReference type="EMBL" id="NDY91802.1"/>
    </source>
</evidence>
<dbReference type="InterPro" id="IPR036890">
    <property type="entry name" value="HATPase_C_sf"/>
</dbReference>
<keyword evidence="10" id="KW-0472">Membrane</keyword>
<dbReference type="SMART" id="SM00387">
    <property type="entry name" value="HATPase_c"/>
    <property type="match status" value="1"/>
</dbReference>
<feature type="domain" description="Histidine kinase" evidence="11">
    <location>
        <begin position="408"/>
        <end position="623"/>
    </location>
</feature>
<dbReference type="InterPro" id="IPR003661">
    <property type="entry name" value="HisK_dim/P_dom"/>
</dbReference>
<evidence type="ECO:0000256" key="6">
    <source>
        <dbReference type="ARBA" id="ARBA00022777"/>
    </source>
</evidence>
<protein>
    <recommendedName>
        <fullName evidence="2">histidine kinase</fullName>
        <ecNumber evidence="2">2.7.13.3</ecNumber>
    </recommendedName>
</protein>
<sequence>MAALVLAVGVACARGQGLPEDTAPPRLPLDLPGDPPRTEGRKPRVLVVTTGPAGQIGHALFVDAFQVALTREHPGVVVEVDALDNGRVTNALDEAALRGWLVRKYRKSRYDAVVISGATWTHFLVSALAEIWPGQPVLFSGPDPALLPVIQHAAQASALLVPERTASTLALLPQLLPGTRRLVVLGTDVAGSPYHPSLPTLLRNLAPRLQVEDLTGLPQTALAPVLARQAPGTAALLILAATDRDGRRYEVASLVREAAAHLPVLSDVTTVMGHGALGGPMLDIGDIGRQTAAKVGRLLSGDQAAWRQPEVLPLPPLVLDWRQAQQWGVDLAHLPVGTQLLHRPPSMWESHGGTILAGLAVLTLQSTIIVVLLAERRRRRQAQQEAHTRLLQVARMNRIGSLGELSASLAHELNQPLAAIQANAEAGQLQLRRHGTAATELPEILQAIGHENARAAGIIRRLRALVEKRPLAMAPMDLAPLAEETCALLAGTARQRSVTLLLERDTPSPQVLGDPVALQQVLLNLLLNALEACAGQPAAQVRLSLARAPGGGLQVDVQDNGPGVPEALRDCVLEPFFTTKDQGVGVGLSVCRGILEAHYSTLVLVPAGASPGAHFSFTLRPAEKTTTDDSQP</sequence>
<comment type="catalytic activity">
    <reaction evidence="1">
        <text>ATP + protein L-histidine = ADP + protein N-phospho-L-histidine.</text>
        <dbReference type="EC" id="2.7.13.3"/>
    </reaction>
</comment>
<organism evidence="12 13">
    <name type="scientific">Ideonella livida</name>
    <dbReference type="NCBI Taxonomy" id="2707176"/>
    <lineage>
        <taxon>Bacteria</taxon>
        <taxon>Pseudomonadati</taxon>
        <taxon>Pseudomonadota</taxon>
        <taxon>Betaproteobacteria</taxon>
        <taxon>Burkholderiales</taxon>
        <taxon>Sphaerotilaceae</taxon>
        <taxon>Ideonella</taxon>
    </lineage>
</organism>
<name>A0A7C9TKE8_9BURK</name>
<keyword evidence="4" id="KW-0808">Transferase</keyword>
<evidence type="ECO:0000256" key="2">
    <source>
        <dbReference type="ARBA" id="ARBA00012438"/>
    </source>
</evidence>
<accession>A0A7C9TKE8</accession>